<dbReference type="InterPro" id="IPR036591">
    <property type="entry name" value="YggU-like_sf"/>
</dbReference>
<dbReference type="SUPFAM" id="SSF69786">
    <property type="entry name" value="YggU-like"/>
    <property type="match status" value="1"/>
</dbReference>
<proteinExistence type="inferred from homology"/>
<comment type="similarity">
    <text evidence="1">Belongs to the UPF0235 family.</text>
</comment>
<name>A0A2T4JCW0_FUSBL</name>
<evidence type="ECO:0000313" key="3">
    <source>
        <dbReference type="Proteomes" id="UP000241362"/>
    </source>
</evidence>
<dbReference type="Gene3D" id="3.30.1200.10">
    <property type="entry name" value="YggU-like"/>
    <property type="match status" value="1"/>
</dbReference>
<accession>A0A2T4JCW0</accession>
<sequence>MDLPDLSHLARPGAEIAVRVTPNARRAGLDAGPPIRIAVTVVPEDGKATAAAQVLLAQALGVAKSRLVLLRGAKARDKVFRLD</sequence>
<dbReference type="RefSeq" id="WP_107672407.1">
    <property type="nucleotide sequence ID" value="NZ_PZKE01000003.1"/>
</dbReference>
<dbReference type="AlphaFoldDB" id="A0A2T4JCW0"/>
<dbReference type="NCBIfam" id="TIGR00251">
    <property type="entry name" value="DUF167 family protein"/>
    <property type="match status" value="1"/>
</dbReference>
<dbReference type="Proteomes" id="UP000241362">
    <property type="component" value="Unassembled WGS sequence"/>
</dbReference>
<evidence type="ECO:0000256" key="1">
    <source>
        <dbReference type="ARBA" id="ARBA00010364"/>
    </source>
</evidence>
<keyword evidence="3" id="KW-1185">Reference proteome</keyword>
<dbReference type="SMART" id="SM01152">
    <property type="entry name" value="DUF167"/>
    <property type="match status" value="1"/>
</dbReference>
<comment type="caution">
    <text evidence="2">The sequence shown here is derived from an EMBL/GenBank/DDBJ whole genome shotgun (WGS) entry which is preliminary data.</text>
</comment>
<evidence type="ECO:0000313" key="2">
    <source>
        <dbReference type="EMBL" id="PTE15731.1"/>
    </source>
</evidence>
<protein>
    <submittedName>
        <fullName evidence="2">Uncharacterized protein</fullName>
    </submittedName>
</protein>
<reference evidence="2 3" key="1">
    <citation type="submission" date="2018-03" db="EMBL/GenBank/DDBJ databases">
        <title>Rhodobacter blasticus.</title>
        <authorList>
            <person name="Meyer T.E."/>
            <person name="Miller S."/>
            <person name="Lodha T."/>
            <person name="Gandham S."/>
            <person name="Chintalapati S."/>
            <person name="Chintalapati V.R."/>
        </authorList>
    </citation>
    <scope>NUCLEOTIDE SEQUENCE [LARGE SCALE GENOMIC DNA]</scope>
    <source>
        <strain evidence="2 3">DSM 2131</strain>
    </source>
</reference>
<gene>
    <name evidence="2" type="ORF">C5F44_05055</name>
</gene>
<dbReference type="InterPro" id="IPR003746">
    <property type="entry name" value="DUF167"/>
</dbReference>
<dbReference type="EMBL" id="PZKE01000003">
    <property type="protein sequence ID" value="PTE15731.1"/>
    <property type="molecule type" value="Genomic_DNA"/>
</dbReference>
<dbReference type="Pfam" id="PF02594">
    <property type="entry name" value="DUF167"/>
    <property type="match status" value="1"/>
</dbReference>
<organism evidence="2 3">
    <name type="scientific">Fuscovulum blasticum DSM 2131</name>
    <dbReference type="NCBI Taxonomy" id="1188250"/>
    <lineage>
        <taxon>Bacteria</taxon>
        <taxon>Pseudomonadati</taxon>
        <taxon>Pseudomonadota</taxon>
        <taxon>Alphaproteobacteria</taxon>
        <taxon>Rhodobacterales</taxon>
        <taxon>Paracoccaceae</taxon>
        <taxon>Pseudogemmobacter</taxon>
    </lineage>
</organism>